<dbReference type="CDD" id="cd11586">
    <property type="entry name" value="VbhA_like"/>
    <property type="match status" value="1"/>
</dbReference>
<dbReference type="Proteomes" id="UP000318695">
    <property type="component" value="Unassembled WGS sequence"/>
</dbReference>
<evidence type="ECO:0000259" key="1">
    <source>
        <dbReference type="Pfam" id="PF18495"/>
    </source>
</evidence>
<comment type="caution">
    <text evidence="2">The sequence shown here is derived from an EMBL/GenBank/DDBJ whole genome shotgun (WGS) entry which is preliminary data.</text>
</comment>
<dbReference type="InterPro" id="IPR043038">
    <property type="entry name" value="VbhA_sf"/>
</dbReference>
<name>A0A502JUB4_HAEHA</name>
<dbReference type="InterPro" id="IPR041535">
    <property type="entry name" value="VbhA"/>
</dbReference>
<evidence type="ECO:0000313" key="3">
    <source>
        <dbReference type="Proteomes" id="UP000318695"/>
    </source>
</evidence>
<dbReference type="Gene3D" id="1.10.8.1050">
    <property type="entry name" value="Antitoxin VbhA-like"/>
    <property type="match status" value="1"/>
</dbReference>
<dbReference type="InterPro" id="IPR033788">
    <property type="entry name" value="VbhA-like"/>
</dbReference>
<dbReference type="RefSeq" id="WP_139990250.1">
    <property type="nucleotide sequence ID" value="NZ_SDPI01000031.1"/>
</dbReference>
<accession>A0A502JUB4</accession>
<dbReference type="AlphaFoldDB" id="A0A502JUB4"/>
<sequence length="69" mass="8067">MISEEEKISRRKSVQFALDNNRLAGHEPPENFIELSEKWIEGDLTIEEFKIELYNRLGLGDYLNKNLGD</sequence>
<gene>
    <name evidence="2" type="ORF">EUX54_06805</name>
</gene>
<protein>
    <recommendedName>
        <fullName evidence="1">Antitoxin VbhA domain-containing protein</fullName>
    </recommendedName>
</protein>
<dbReference type="Pfam" id="PF18495">
    <property type="entry name" value="VbhA"/>
    <property type="match status" value="1"/>
</dbReference>
<reference evidence="2 3" key="1">
    <citation type="submission" date="2019-01" db="EMBL/GenBank/DDBJ databases">
        <title>Comparative genomic analysis identifies haemin-independent Haemophilus haemolyticus: a formal re-classification of Haemophilus intermedius.</title>
        <authorList>
            <person name="Harris T.M."/>
            <person name="Price E.P."/>
            <person name="Sarovich D.S."/>
            <person name="Norskov-Lauritsen N."/>
            <person name="Beissbarth J."/>
            <person name="Chang A.B."/>
            <person name="Smith-Vaughan H.C."/>
        </authorList>
    </citation>
    <scope>NUCLEOTIDE SEQUENCE [LARGE SCALE GENOMIC DNA]</scope>
    <source>
        <strain evidence="2 3">CCUG 30218</strain>
    </source>
</reference>
<proteinExistence type="predicted"/>
<feature type="domain" description="Antitoxin VbhA" evidence="1">
    <location>
        <begin position="10"/>
        <end position="53"/>
    </location>
</feature>
<dbReference type="EMBL" id="SDPI01000031">
    <property type="protein sequence ID" value="TPG99376.1"/>
    <property type="molecule type" value="Genomic_DNA"/>
</dbReference>
<evidence type="ECO:0000313" key="2">
    <source>
        <dbReference type="EMBL" id="TPG99376.1"/>
    </source>
</evidence>
<organism evidence="2 3">
    <name type="scientific">Haemophilus haemolyticus</name>
    <dbReference type="NCBI Taxonomy" id="726"/>
    <lineage>
        <taxon>Bacteria</taxon>
        <taxon>Pseudomonadati</taxon>
        <taxon>Pseudomonadota</taxon>
        <taxon>Gammaproteobacteria</taxon>
        <taxon>Pasteurellales</taxon>
        <taxon>Pasteurellaceae</taxon>
        <taxon>Haemophilus</taxon>
    </lineage>
</organism>